<dbReference type="Pfam" id="PF06821">
    <property type="entry name" value="Ser_hydrolase"/>
    <property type="match status" value="1"/>
</dbReference>
<name>L8GH77_ACACF</name>
<protein>
    <submittedName>
        <fullName evidence="1">Retinoblastomabinding protein 9, putative</fullName>
    </submittedName>
</protein>
<reference evidence="1 2" key="1">
    <citation type="journal article" date="2013" name="Genome Biol.">
        <title>Genome of Acanthamoeba castellanii highlights extensive lateral gene transfer and early evolution of tyrosine kinase signaling.</title>
        <authorList>
            <person name="Clarke M."/>
            <person name="Lohan A.J."/>
            <person name="Liu B."/>
            <person name="Lagkouvardos I."/>
            <person name="Roy S."/>
            <person name="Zafar N."/>
            <person name="Bertelli C."/>
            <person name="Schilde C."/>
            <person name="Kianianmomeni A."/>
            <person name="Burglin T.R."/>
            <person name="Frech C."/>
            <person name="Turcotte B."/>
            <person name="Kopec K.O."/>
            <person name="Synnott J.M."/>
            <person name="Choo C."/>
            <person name="Paponov I."/>
            <person name="Finkler A."/>
            <person name="Soon Heng Tan C."/>
            <person name="Hutchins A.P."/>
            <person name="Weinmeier T."/>
            <person name="Rattei T."/>
            <person name="Chu J.S."/>
            <person name="Gimenez G."/>
            <person name="Irimia M."/>
            <person name="Rigden D.J."/>
            <person name="Fitzpatrick D.A."/>
            <person name="Lorenzo-Morales J."/>
            <person name="Bateman A."/>
            <person name="Chiu C.H."/>
            <person name="Tang P."/>
            <person name="Hegemann P."/>
            <person name="Fromm H."/>
            <person name="Raoult D."/>
            <person name="Greub G."/>
            <person name="Miranda-Saavedra D."/>
            <person name="Chen N."/>
            <person name="Nash P."/>
            <person name="Ginger M.L."/>
            <person name="Horn M."/>
            <person name="Schaap P."/>
            <person name="Caler L."/>
            <person name="Loftus B."/>
        </authorList>
    </citation>
    <scope>NUCLEOTIDE SEQUENCE [LARGE SCALE GENOMIC DNA]</scope>
    <source>
        <strain evidence="1 2">Neff</strain>
    </source>
</reference>
<proteinExistence type="predicted"/>
<dbReference type="Gene3D" id="3.40.50.1820">
    <property type="entry name" value="alpha/beta hydrolase"/>
    <property type="match status" value="1"/>
</dbReference>
<dbReference type="OrthoDB" id="2369073at2759"/>
<dbReference type="PANTHER" id="PTHR15394:SF3">
    <property type="entry name" value="SERINE HYDROLASE RBBP9"/>
    <property type="match status" value="1"/>
</dbReference>
<gene>
    <name evidence="1" type="ORF">ACA1_374190</name>
</gene>
<dbReference type="GeneID" id="14912891"/>
<dbReference type="PANTHER" id="PTHR15394">
    <property type="entry name" value="SERINE HYDROLASE RBBP9"/>
    <property type="match status" value="1"/>
</dbReference>
<evidence type="ECO:0000313" key="1">
    <source>
        <dbReference type="EMBL" id="ELR12352.1"/>
    </source>
</evidence>
<dbReference type="InterPro" id="IPR010662">
    <property type="entry name" value="RBBP9/YdeN"/>
</dbReference>
<dbReference type="GO" id="GO:0016787">
    <property type="term" value="F:hydrolase activity"/>
    <property type="evidence" value="ECO:0007669"/>
    <property type="project" value="InterPro"/>
</dbReference>
<dbReference type="SUPFAM" id="SSF53474">
    <property type="entry name" value="alpha/beta-Hydrolases"/>
    <property type="match status" value="1"/>
</dbReference>
<organism evidence="1 2">
    <name type="scientific">Acanthamoeba castellanii (strain ATCC 30010 / Neff)</name>
    <dbReference type="NCBI Taxonomy" id="1257118"/>
    <lineage>
        <taxon>Eukaryota</taxon>
        <taxon>Amoebozoa</taxon>
        <taxon>Discosea</taxon>
        <taxon>Longamoebia</taxon>
        <taxon>Centramoebida</taxon>
        <taxon>Acanthamoebidae</taxon>
        <taxon>Acanthamoeba</taxon>
    </lineage>
</organism>
<keyword evidence="2" id="KW-1185">Reference proteome</keyword>
<dbReference type="InterPro" id="IPR029058">
    <property type="entry name" value="AB_hydrolase_fold"/>
</dbReference>
<sequence>MRVSKVIILPGNGCDDVRQANWYHTVATELRHRLKQKQGWGESIGVVLEDMPDPYVARRGVWLPFIKQELGCDENTILIGHSSGAEAILRLLEEQRVRGAVLVSACHTDLGDENERESGYYTGEWQWERIKANADWIVQYGSADDPFIPKEEMDFVHEKLGTEYLFYKNRGHFMTYRFPDLVDLVMQKLEAVMAP</sequence>
<dbReference type="VEuPathDB" id="AmoebaDB:ACA1_374190"/>
<dbReference type="OMA" id="NRPWEWE"/>
<dbReference type="AlphaFoldDB" id="L8GH77"/>
<dbReference type="Proteomes" id="UP000011083">
    <property type="component" value="Unassembled WGS sequence"/>
</dbReference>
<dbReference type="KEGG" id="acan:ACA1_374190"/>
<evidence type="ECO:0000313" key="2">
    <source>
        <dbReference type="Proteomes" id="UP000011083"/>
    </source>
</evidence>
<dbReference type="RefSeq" id="XP_004334365.1">
    <property type="nucleotide sequence ID" value="XM_004334317.1"/>
</dbReference>
<dbReference type="EMBL" id="KB008119">
    <property type="protein sequence ID" value="ELR12352.1"/>
    <property type="molecule type" value="Genomic_DNA"/>
</dbReference>
<accession>L8GH77</accession>